<feature type="region of interest" description="Disordered" evidence="8">
    <location>
        <begin position="1"/>
        <end position="22"/>
    </location>
</feature>
<feature type="domain" description="Polysaccharide chain length determinant N-terminal" evidence="11">
    <location>
        <begin position="30"/>
        <end position="116"/>
    </location>
</feature>
<dbReference type="Pfam" id="PF13807">
    <property type="entry name" value="GNVR"/>
    <property type="match status" value="1"/>
</dbReference>
<gene>
    <name evidence="13" type="ORF">QNA08_02440</name>
</gene>
<dbReference type="InterPro" id="IPR032807">
    <property type="entry name" value="GNVR"/>
</dbReference>
<dbReference type="InterPro" id="IPR027417">
    <property type="entry name" value="P-loop_NTPase"/>
</dbReference>
<evidence type="ECO:0000256" key="5">
    <source>
        <dbReference type="ARBA" id="ARBA00022840"/>
    </source>
</evidence>
<dbReference type="InterPro" id="IPR002586">
    <property type="entry name" value="CobQ/CobB/MinD/ParA_Nub-bd_dom"/>
</dbReference>
<dbReference type="Gene3D" id="3.40.50.300">
    <property type="entry name" value="P-loop containing nucleotide triphosphate hydrolases"/>
    <property type="match status" value="1"/>
</dbReference>
<proteinExistence type="predicted"/>
<dbReference type="PANTHER" id="PTHR32309:SF13">
    <property type="entry name" value="FERRIC ENTEROBACTIN TRANSPORT PROTEIN FEPE"/>
    <property type="match status" value="1"/>
</dbReference>
<evidence type="ECO:0000256" key="4">
    <source>
        <dbReference type="ARBA" id="ARBA00022741"/>
    </source>
</evidence>
<evidence type="ECO:0000313" key="14">
    <source>
        <dbReference type="Proteomes" id="UP001321492"/>
    </source>
</evidence>
<dbReference type="EMBL" id="JASJEV010000001">
    <property type="protein sequence ID" value="MDJ1157096.1"/>
    <property type="molecule type" value="Genomic_DNA"/>
</dbReference>
<evidence type="ECO:0000313" key="13">
    <source>
        <dbReference type="EMBL" id="MDJ1157096.1"/>
    </source>
</evidence>
<evidence type="ECO:0000259" key="12">
    <source>
        <dbReference type="Pfam" id="PF13807"/>
    </source>
</evidence>
<evidence type="ECO:0000259" key="11">
    <source>
        <dbReference type="Pfam" id="PF02706"/>
    </source>
</evidence>
<dbReference type="CDD" id="cd05387">
    <property type="entry name" value="BY-kinase"/>
    <property type="match status" value="1"/>
</dbReference>
<evidence type="ECO:0000256" key="8">
    <source>
        <dbReference type="SAM" id="MobiDB-lite"/>
    </source>
</evidence>
<dbReference type="InterPro" id="IPR050445">
    <property type="entry name" value="Bact_polysacc_biosynth/exp"/>
</dbReference>
<dbReference type="SUPFAM" id="SSF52540">
    <property type="entry name" value="P-loop containing nucleoside triphosphate hydrolases"/>
    <property type="match status" value="1"/>
</dbReference>
<evidence type="ECO:0000256" key="1">
    <source>
        <dbReference type="ARBA" id="ARBA00004651"/>
    </source>
</evidence>
<dbReference type="PANTHER" id="PTHR32309">
    <property type="entry name" value="TYROSINE-PROTEIN KINASE"/>
    <property type="match status" value="1"/>
</dbReference>
<organism evidence="13 14">
    <name type="scientific">Chelatococcus albus</name>
    <dbReference type="NCBI Taxonomy" id="3047466"/>
    <lineage>
        <taxon>Bacteria</taxon>
        <taxon>Pseudomonadati</taxon>
        <taxon>Pseudomonadota</taxon>
        <taxon>Alphaproteobacteria</taxon>
        <taxon>Hyphomicrobiales</taxon>
        <taxon>Chelatococcaceae</taxon>
        <taxon>Chelatococcus</taxon>
    </lineage>
</organism>
<comment type="subcellular location">
    <subcellularLocation>
        <location evidence="1">Cell membrane</location>
        <topology evidence="1">Multi-pass membrane protein</topology>
    </subcellularLocation>
</comment>
<evidence type="ECO:0000256" key="9">
    <source>
        <dbReference type="SAM" id="Phobius"/>
    </source>
</evidence>
<accession>A0ABT7ACJ9</accession>
<dbReference type="InterPro" id="IPR003856">
    <property type="entry name" value="LPS_length_determ_N"/>
</dbReference>
<evidence type="ECO:0000256" key="2">
    <source>
        <dbReference type="ARBA" id="ARBA00022475"/>
    </source>
</evidence>
<dbReference type="RefSeq" id="WP_283739072.1">
    <property type="nucleotide sequence ID" value="NZ_JASJEV010000001.1"/>
</dbReference>
<feature type="domain" description="Tyrosine-protein kinase G-rich" evidence="12">
    <location>
        <begin position="394"/>
        <end position="467"/>
    </location>
</feature>
<name>A0ABT7ACJ9_9HYPH</name>
<dbReference type="Pfam" id="PF01656">
    <property type="entry name" value="CbiA"/>
    <property type="match status" value="1"/>
</dbReference>
<keyword evidence="6 9" id="KW-1133">Transmembrane helix</keyword>
<keyword evidence="3 9" id="KW-0812">Transmembrane</keyword>
<feature type="transmembrane region" description="Helical" evidence="9">
    <location>
        <begin position="38"/>
        <end position="57"/>
    </location>
</feature>
<keyword evidence="5" id="KW-0067">ATP-binding</keyword>
<protein>
    <submittedName>
        <fullName evidence="13">GNVR domain-containing protein</fullName>
    </submittedName>
</protein>
<keyword evidence="4" id="KW-0547">Nucleotide-binding</keyword>
<reference evidence="13 14" key="1">
    <citation type="submission" date="2023-05" db="EMBL/GenBank/DDBJ databases">
        <title>Chelatococcus sp. nov., a moderately thermophilic bacterium isolated from hot spring microbial mat.</title>
        <authorList>
            <person name="Hu C.-J."/>
            <person name="Li W.-J."/>
        </authorList>
    </citation>
    <scope>NUCLEOTIDE SEQUENCE [LARGE SCALE GENOMIC DNA]</scope>
    <source>
        <strain evidence="13 14">SYSU G07232</strain>
    </source>
</reference>
<feature type="compositionally biased region" description="Basic and acidic residues" evidence="8">
    <location>
        <begin position="1"/>
        <end position="12"/>
    </location>
</feature>
<comment type="caution">
    <text evidence="13">The sequence shown here is derived from an EMBL/GenBank/DDBJ whole genome shotgun (WGS) entry which is preliminary data.</text>
</comment>
<evidence type="ECO:0000256" key="6">
    <source>
        <dbReference type="ARBA" id="ARBA00022989"/>
    </source>
</evidence>
<dbReference type="Proteomes" id="UP001321492">
    <property type="component" value="Unassembled WGS sequence"/>
</dbReference>
<evidence type="ECO:0000256" key="7">
    <source>
        <dbReference type="ARBA" id="ARBA00023136"/>
    </source>
</evidence>
<evidence type="ECO:0000256" key="3">
    <source>
        <dbReference type="ARBA" id="ARBA00022692"/>
    </source>
</evidence>
<dbReference type="InterPro" id="IPR005702">
    <property type="entry name" value="Wzc-like_C"/>
</dbReference>
<evidence type="ECO:0000259" key="10">
    <source>
        <dbReference type="Pfam" id="PF01656"/>
    </source>
</evidence>
<dbReference type="Pfam" id="PF02706">
    <property type="entry name" value="Wzz"/>
    <property type="match status" value="1"/>
</dbReference>
<keyword evidence="2" id="KW-1003">Cell membrane</keyword>
<sequence length="747" mass="82080">MLERATRLRAGEDQGFPDARSDQPHFSTAELAAFVRRYLGTIVLCTVAALAVAVLYVRTSVPMYTARAQLLIDPRSAQLFREQLREVDLSLDNAQVESEIAVIRSEAVVTRVIDALHLKSDPEFQGRKGRLGQLLAWIGWSDDDEPPTEYERSRLAVSAFEYSLDVRRVGLSHVIEVSMTLADPEKAARVVNATTDAYIREQLEARAEAARRGGDWLEERLVQLRDQMQLAARAVQQFKAEHNIVDVGTRGLLDDQRLSELNSQLVLARARTADARARLTRIEEILASGFPDAAVVEVLGNQVINGLRVRYLDAETREAELAKRYGRDHPAAANLRSEMQDFQRAMSQELQRIGETYKSDYEIAKAREESVDAELARLVRETAASRRAQIKLTELETSAQTYRRIYESFLQQFTESTQRQSFPIANTRVITEATKPLGKSYPRTGLVMALATLVGALGGVGLALVRHGLDRSVQAADQIRNEVGVECLGLVPRIVRGDDERRPWRNGGPLLAGVRRFVRTQPTSFLTEVEAFPFSRFSDALRGVKTSISIANHTKALRCIGITSSSPGEGKSTLASNLARLYAMGGVKVLLVDADVRNATLTRALAPQARGGLIEALRGVKPHDLIVVDAASGLHFMPVVCADPIAHSADLLGSECMTLLLEELRGSYDSILVDLPPLVPTVDARAVSPLLDAIVLIAEWGRTPVGAVASAMQSLGSARARVLGAVINKADARAVRAQQPEYTPYYP</sequence>
<keyword evidence="14" id="KW-1185">Reference proteome</keyword>
<keyword evidence="7 9" id="KW-0472">Membrane</keyword>
<feature type="domain" description="CobQ/CobB/MinD/ParA nucleotide binding" evidence="10">
    <location>
        <begin position="561"/>
        <end position="734"/>
    </location>
</feature>